<dbReference type="EMBL" id="JAHHUM010001179">
    <property type="protein sequence ID" value="KAK5613997.1"/>
    <property type="molecule type" value="Genomic_DNA"/>
</dbReference>
<keyword evidence="2" id="KW-1185">Reference proteome</keyword>
<name>A0AAV9RZ56_9TELE</name>
<proteinExistence type="predicted"/>
<accession>A0AAV9RZ56</accession>
<reference evidence="1 2" key="1">
    <citation type="submission" date="2021-06" db="EMBL/GenBank/DDBJ databases">
        <authorList>
            <person name="Palmer J.M."/>
        </authorList>
    </citation>
    <scope>NUCLEOTIDE SEQUENCE [LARGE SCALE GENOMIC DNA]</scope>
    <source>
        <strain evidence="1 2">MEX-2019</strain>
        <tissue evidence="1">Muscle</tissue>
    </source>
</reference>
<protein>
    <submittedName>
        <fullName evidence="1">Uncharacterized protein</fullName>
    </submittedName>
</protein>
<evidence type="ECO:0000313" key="1">
    <source>
        <dbReference type="EMBL" id="KAK5613997.1"/>
    </source>
</evidence>
<evidence type="ECO:0000313" key="2">
    <source>
        <dbReference type="Proteomes" id="UP001311232"/>
    </source>
</evidence>
<dbReference type="AlphaFoldDB" id="A0AAV9RZ56"/>
<organism evidence="1 2">
    <name type="scientific">Crenichthys baileyi</name>
    <name type="common">White River springfish</name>
    <dbReference type="NCBI Taxonomy" id="28760"/>
    <lineage>
        <taxon>Eukaryota</taxon>
        <taxon>Metazoa</taxon>
        <taxon>Chordata</taxon>
        <taxon>Craniata</taxon>
        <taxon>Vertebrata</taxon>
        <taxon>Euteleostomi</taxon>
        <taxon>Actinopterygii</taxon>
        <taxon>Neopterygii</taxon>
        <taxon>Teleostei</taxon>
        <taxon>Neoteleostei</taxon>
        <taxon>Acanthomorphata</taxon>
        <taxon>Ovalentaria</taxon>
        <taxon>Atherinomorphae</taxon>
        <taxon>Cyprinodontiformes</taxon>
        <taxon>Goodeidae</taxon>
        <taxon>Crenichthys</taxon>
    </lineage>
</organism>
<comment type="caution">
    <text evidence="1">The sequence shown here is derived from an EMBL/GenBank/DDBJ whole genome shotgun (WGS) entry which is preliminary data.</text>
</comment>
<gene>
    <name evidence="1" type="ORF">CRENBAI_013230</name>
</gene>
<sequence>MQVRFVIFKVMTFLRPGSNSALKENTGATRWLVIREWLLPRSPEVKAPHAVMNCSYILLVMEGVNKDFVWVEDEWRVEKSATAVGEAELIQSPLDLWWTGL</sequence>
<dbReference type="Proteomes" id="UP001311232">
    <property type="component" value="Unassembled WGS sequence"/>
</dbReference>